<gene>
    <name evidence="1 2" type="primary">1700018B08Rik</name>
</gene>
<dbReference type="HOGENOM" id="CLU_2739374_0_0_1"/>
<dbReference type="ExpressionAtlas" id="S4R1A2">
    <property type="expression patterns" value="baseline and differential"/>
</dbReference>
<dbReference type="AlphaFoldDB" id="S4R1A2"/>
<dbReference type="Proteomes" id="UP000000589">
    <property type="component" value="Chromosome 8"/>
</dbReference>
<evidence type="ECO:0000313" key="3">
    <source>
        <dbReference type="Proteomes" id="UP000000589"/>
    </source>
</evidence>
<dbReference type="AGR" id="MGI:1923655"/>
<proteinExistence type="predicted"/>
<reference evidence="1" key="3">
    <citation type="submission" date="2025-08" db="UniProtKB">
        <authorList>
            <consortium name="Ensembl"/>
        </authorList>
    </citation>
    <scope>IDENTIFICATION</scope>
    <source>
        <strain evidence="1">C57BL/6J</strain>
    </source>
</reference>
<accession>S4R1A2</accession>
<evidence type="ECO:0000313" key="2">
    <source>
        <dbReference type="MGI" id="MGI:1923655"/>
    </source>
</evidence>
<dbReference type="MGI" id="MGI:1923655">
    <property type="gene designation" value="1700018B08Rik"/>
</dbReference>
<sequence>MSGAGLQAWLYPGRVRFRPLERMCASRVSRCPPASALFPRSMRVANATPSLGATCLCPGLMHCCPTGCLCP</sequence>
<dbReference type="OrthoDB" id="9789756at2759"/>
<name>S4R1A2_MOUSE</name>
<keyword evidence="3" id="KW-1185">Reference proteome</keyword>
<reference evidence="1 3" key="2">
    <citation type="journal article" date="2011" name="PLoS Biol.">
        <title>Modernizing reference genome assemblies.</title>
        <authorList>
            <person name="Church D.M."/>
            <person name="Schneider V.A."/>
            <person name="Graves T."/>
            <person name="Auger K."/>
            <person name="Cunningham F."/>
            <person name="Bouk N."/>
            <person name="Chen H.C."/>
            <person name="Agarwala R."/>
            <person name="McLaren W.M."/>
            <person name="Ritchie G.R."/>
            <person name="Albracht D."/>
            <person name="Kremitzki M."/>
            <person name="Rock S."/>
            <person name="Kotkiewicz H."/>
            <person name="Kremitzki C."/>
            <person name="Wollam A."/>
            <person name="Trani L."/>
            <person name="Fulton L."/>
            <person name="Fulton R."/>
            <person name="Matthews L."/>
            <person name="Whitehead S."/>
            <person name="Chow W."/>
            <person name="Torrance J."/>
            <person name="Dunn M."/>
            <person name="Harden G."/>
            <person name="Threadgold G."/>
            <person name="Wood J."/>
            <person name="Collins J."/>
            <person name="Heath P."/>
            <person name="Griffiths G."/>
            <person name="Pelan S."/>
            <person name="Grafham D."/>
            <person name="Eichler E.E."/>
            <person name="Weinstock G."/>
            <person name="Mardis E.R."/>
            <person name="Wilson R.K."/>
            <person name="Howe K."/>
            <person name="Flicek P."/>
            <person name="Hubbard T."/>
        </authorList>
    </citation>
    <scope>NUCLEOTIDE SEQUENCE [LARGE SCALE GENOMIC DNA]</scope>
    <source>
        <strain evidence="1 3">C57BL/6J</strain>
    </source>
</reference>
<dbReference type="Ensembl" id="ENSMUST00000183280.2">
    <property type="protein sequence ID" value="ENSMUSP00000138141.2"/>
    <property type="gene ID" value="ENSMUSG00000031809.11"/>
</dbReference>
<evidence type="ECO:0000313" key="1">
    <source>
        <dbReference type="Ensembl" id="ENSMUSP00000138141.2"/>
    </source>
</evidence>
<reference evidence="1 3" key="1">
    <citation type="journal article" date="2009" name="PLoS Biol.">
        <title>Lineage-specific biology revealed by a finished genome assembly of the mouse.</title>
        <authorList>
            <consortium name="Mouse Genome Sequencing Consortium"/>
            <person name="Church D.M."/>
            <person name="Goodstadt L."/>
            <person name="Hillier L.W."/>
            <person name="Zody M.C."/>
            <person name="Goldstein S."/>
            <person name="She X."/>
            <person name="Bult C.J."/>
            <person name="Agarwala R."/>
            <person name="Cherry J.L."/>
            <person name="DiCuccio M."/>
            <person name="Hlavina W."/>
            <person name="Kapustin Y."/>
            <person name="Meric P."/>
            <person name="Maglott D."/>
            <person name="Birtle Z."/>
            <person name="Marques A.C."/>
            <person name="Graves T."/>
            <person name="Zhou S."/>
            <person name="Teague B."/>
            <person name="Potamousis K."/>
            <person name="Churas C."/>
            <person name="Place M."/>
            <person name="Herschleb J."/>
            <person name="Runnheim R."/>
            <person name="Forrest D."/>
            <person name="Amos-Landgraf J."/>
            <person name="Schwartz D.C."/>
            <person name="Cheng Z."/>
            <person name="Lindblad-Toh K."/>
            <person name="Eichler E.E."/>
            <person name="Ponting C.P."/>
        </authorList>
    </citation>
    <scope>NUCLEOTIDE SEQUENCE [LARGE SCALE GENOMIC DNA]</scope>
    <source>
        <strain evidence="1 3">C57BL/6J</strain>
    </source>
</reference>
<reference evidence="1" key="4">
    <citation type="submission" date="2025-09" db="UniProtKB">
        <authorList>
            <consortium name="Ensembl"/>
        </authorList>
    </citation>
    <scope>IDENTIFICATION</scope>
    <source>
        <strain evidence="1">C57BL/6J</strain>
    </source>
</reference>
<protein>
    <submittedName>
        <fullName evidence="1">RIKEN cDNA 1700018B08 gene</fullName>
    </submittedName>
</protein>
<dbReference type="Bgee" id="ENSMUSG00000031809">
    <property type="expression patterns" value="Expressed in spermatid and 11 other cell types or tissues"/>
</dbReference>
<organism evidence="1 3">
    <name type="scientific">Mus musculus</name>
    <name type="common">Mouse</name>
    <dbReference type="NCBI Taxonomy" id="10090"/>
    <lineage>
        <taxon>Eukaryota</taxon>
        <taxon>Metazoa</taxon>
        <taxon>Chordata</taxon>
        <taxon>Craniata</taxon>
        <taxon>Vertebrata</taxon>
        <taxon>Euteleostomi</taxon>
        <taxon>Mammalia</taxon>
        <taxon>Eutheria</taxon>
        <taxon>Euarchontoglires</taxon>
        <taxon>Glires</taxon>
        <taxon>Rodentia</taxon>
        <taxon>Myomorpha</taxon>
        <taxon>Muroidea</taxon>
        <taxon>Muridae</taxon>
        <taxon>Murinae</taxon>
        <taxon>Mus</taxon>
        <taxon>Mus</taxon>
    </lineage>
</organism>
<dbReference type="VEuPathDB" id="HostDB:ENSMUSG00000031809"/>
<dbReference type="GeneTree" id="ENSGT00390000003910"/>